<evidence type="ECO:0000313" key="2">
    <source>
        <dbReference type="EMBL" id="PON76351.1"/>
    </source>
</evidence>
<dbReference type="AlphaFoldDB" id="A0A2P5DSU5"/>
<name>A0A2P5DSU5_TREOI</name>
<keyword evidence="3" id="KW-1185">Reference proteome</keyword>
<organism evidence="2 3">
    <name type="scientific">Trema orientale</name>
    <name type="common">Charcoal tree</name>
    <name type="synonym">Celtis orientalis</name>
    <dbReference type="NCBI Taxonomy" id="63057"/>
    <lineage>
        <taxon>Eukaryota</taxon>
        <taxon>Viridiplantae</taxon>
        <taxon>Streptophyta</taxon>
        <taxon>Embryophyta</taxon>
        <taxon>Tracheophyta</taxon>
        <taxon>Spermatophyta</taxon>
        <taxon>Magnoliopsida</taxon>
        <taxon>eudicotyledons</taxon>
        <taxon>Gunneridae</taxon>
        <taxon>Pentapetalae</taxon>
        <taxon>rosids</taxon>
        <taxon>fabids</taxon>
        <taxon>Rosales</taxon>
        <taxon>Cannabaceae</taxon>
        <taxon>Trema</taxon>
    </lineage>
</organism>
<protein>
    <recommendedName>
        <fullName evidence="1">RNase H type-1 domain-containing protein</fullName>
    </recommendedName>
</protein>
<dbReference type="InParanoid" id="A0A2P5DSU5"/>
<evidence type="ECO:0000259" key="1">
    <source>
        <dbReference type="Pfam" id="PF13456"/>
    </source>
</evidence>
<dbReference type="EMBL" id="JXTC01000251">
    <property type="protein sequence ID" value="PON76351.1"/>
    <property type="molecule type" value="Genomic_DNA"/>
</dbReference>
<comment type="caution">
    <text evidence="2">The sequence shown here is derived from an EMBL/GenBank/DDBJ whole genome shotgun (WGS) entry which is preliminary data.</text>
</comment>
<evidence type="ECO:0000313" key="3">
    <source>
        <dbReference type="Proteomes" id="UP000237000"/>
    </source>
</evidence>
<accession>A0A2P5DSU5</accession>
<dbReference type="GO" id="GO:0003676">
    <property type="term" value="F:nucleic acid binding"/>
    <property type="evidence" value="ECO:0007669"/>
    <property type="project" value="InterPro"/>
</dbReference>
<dbReference type="OrthoDB" id="10284590at2759"/>
<reference evidence="3" key="1">
    <citation type="submission" date="2016-06" db="EMBL/GenBank/DDBJ databases">
        <title>Parallel loss of symbiosis genes in relatives of nitrogen-fixing non-legume Parasponia.</title>
        <authorList>
            <person name="Van Velzen R."/>
            <person name="Holmer R."/>
            <person name="Bu F."/>
            <person name="Rutten L."/>
            <person name="Van Zeijl A."/>
            <person name="Liu W."/>
            <person name="Santuari L."/>
            <person name="Cao Q."/>
            <person name="Sharma T."/>
            <person name="Shen D."/>
            <person name="Roswanjaya Y."/>
            <person name="Wardhani T."/>
            <person name="Kalhor M.S."/>
            <person name="Jansen J."/>
            <person name="Van den Hoogen J."/>
            <person name="Gungor B."/>
            <person name="Hartog M."/>
            <person name="Hontelez J."/>
            <person name="Verver J."/>
            <person name="Yang W.-C."/>
            <person name="Schijlen E."/>
            <person name="Repin R."/>
            <person name="Schilthuizen M."/>
            <person name="Schranz E."/>
            <person name="Heidstra R."/>
            <person name="Miyata K."/>
            <person name="Fedorova E."/>
            <person name="Kohlen W."/>
            <person name="Bisseling T."/>
            <person name="Smit S."/>
            <person name="Geurts R."/>
        </authorList>
    </citation>
    <scope>NUCLEOTIDE SEQUENCE [LARGE SCALE GENOMIC DNA]</scope>
    <source>
        <strain evidence="3">cv. RG33-2</strain>
    </source>
</reference>
<dbReference type="GO" id="GO:0004523">
    <property type="term" value="F:RNA-DNA hybrid ribonuclease activity"/>
    <property type="evidence" value="ECO:0007669"/>
    <property type="project" value="InterPro"/>
</dbReference>
<dbReference type="Pfam" id="PF13456">
    <property type="entry name" value="RVT_3"/>
    <property type="match status" value="1"/>
</dbReference>
<sequence>MSKVGLYESTQKRNFDKTIALDSSFLIRLEFLMAREDGKIKVNGAPSGSPEPITGCGGVFRNCHGFVMGCFAMLLDVLYAFEAELLMVVYAISYAWEQFLKSLMVGKKGTILSSTKAVGSFKMQFGGV</sequence>
<dbReference type="InterPro" id="IPR002156">
    <property type="entry name" value="RNaseH_domain"/>
</dbReference>
<gene>
    <name evidence="2" type="ORF">TorRG33x02_242910</name>
</gene>
<feature type="domain" description="RNase H type-1" evidence="1">
    <location>
        <begin position="52"/>
        <end position="105"/>
    </location>
</feature>
<dbReference type="Proteomes" id="UP000237000">
    <property type="component" value="Unassembled WGS sequence"/>
</dbReference>
<proteinExistence type="predicted"/>